<dbReference type="EMBL" id="PDBW01000001">
    <property type="protein sequence ID" value="PFH03301.1"/>
    <property type="molecule type" value="Genomic_DNA"/>
</dbReference>
<keyword evidence="1" id="KW-0472">Membrane</keyword>
<accession>A0AB36TIY4</accession>
<protein>
    <submittedName>
        <fullName evidence="2">Uncharacterized protein</fullName>
    </submittedName>
</protein>
<evidence type="ECO:0000313" key="2">
    <source>
        <dbReference type="EMBL" id="PFH03301.1"/>
    </source>
</evidence>
<gene>
    <name evidence="2" type="ORF">M972_112104</name>
</gene>
<feature type="transmembrane region" description="Helical" evidence="1">
    <location>
        <begin position="54"/>
        <end position="74"/>
    </location>
</feature>
<comment type="caution">
    <text evidence="2">The sequence shown here is derived from an EMBL/GenBank/DDBJ whole genome shotgun (WGS) entry which is preliminary data.</text>
</comment>
<name>A0AB36TIY4_ACETH</name>
<dbReference type="Proteomes" id="UP000223596">
    <property type="component" value="Unassembled WGS sequence"/>
</dbReference>
<evidence type="ECO:0000313" key="3">
    <source>
        <dbReference type="Proteomes" id="UP000223596"/>
    </source>
</evidence>
<reference evidence="2 3" key="1">
    <citation type="submission" date="2017-09" db="EMBL/GenBank/DDBJ databases">
        <title>Evaluation of Pacific Biosciences Sequencing Technology to Finishing C. thermocellum Genome Sequences.</title>
        <authorList>
            <person name="Brown S."/>
        </authorList>
    </citation>
    <scope>NUCLEOTIDE SEQUENCE [LARGE SCALE GENOMIC DNA]</scope>
    <source>
        <strain evidence="2 3">AD2</strain>
    </source>
</reference>
<keyword evidence="1" id="KW-1133">Transmembrane helix</keyword>
<sequence>MKQQFKLKPMRHQYRKVIRSIKNVKEASINNEDNENNEKNGALHSVTREADNKYLPIIVIIPLIVVGSFLILVIKQKNVQEFLDKKR</sequence>
<dbReference type="AlphaFoldDB" id="A0AB36TIY4"/>
<proteinExistence type="predicted"/>
<evidence type="ECO:0000256" key="1">
    <source>
        <dbReference type="SAM" id="Phobius"/>
    </source>
</evidence>
<organism evidence="2 3">
    <name type="scientific">Acetivibrio thermocellus AD2</name>
    <dbReference type="NCBI Taxonomy" id="1138384"/>
    <lineage>
        <taxon>Bacteria</taxon>
        <taxon>Bacillati</taxon>
        <taxon>Bacillota</taxon>
        <taxon>Clostridia</taxon>
        <taxon>Eubacteriales</taxon>
        <taxon>Oscillospiraceae</taxon>
        <taxon>Acetivibrio</taxon>
    </lineage>
</organism>
<keyword evidence="1" id="KW-0812">Transmembrane</keyword>